<gene>
    <name evidence="1" type="ORF">D0544_08345</name>
</gene>
<dbReference type="RefSeq" id="WP_125015500.1">
    <property type="nucleotide sequence ID" value="NZ_QWEZ01000001.1"/>
</dbReference>
<dbReference type="Gene3D" id="3.40.50.300">
    <property type="entry name" value="P-loop containing nucleotide triphosphate hydrolases"/>
    <property type="match status" value="1"/>
</dbReference>
<dbReference type="AlphaFoldDB" id="A0A3P3VR16"/>
<keyword evidence="2" id="KW-1185">Reference proteome</keyword>
<comment type="caution">
    <text evidence="1">The sequence shown here is derived from an EMBL/GenBank/DDBJ whole genome shotgun (WGS) entry which is preliminary data.</text>
</comment>
<sequence>MSYYQKLRPSARQLLVGSLPAPLNPKQRVVVSGVPRSGSSWLGKTLSLCKGVDYYFEPDEALGPGYYDKYLAAGDHDERLLSHIRRSLKGQVVNEYAIAEKGLREIMYRSLADVVLLKWVRMSLALDFFAAHYPDIQVVQLVRHPAPQFLSWRERGWDPAHVLRGLCRQQPLINGPLRQATCRADEKYSGVLG</sequence>
<protein>
    <recommendedName>
        <fullName evidence="3">Sulfotransferase family protein</fullName>
    </recommendedName>
</protein>
<dbReference type="Proteomes" id="UP000280792">
    <property type="component" value="Unassembled WGS sequence"/>
</dbReference>
<reference evidence="1 2" key="2">
    <citation type="submission" date="2018-12" db="EMBL/GenBank/DDBJ databases">
        <title>Simiduia agarivorans gen. nov., sp. nov., a marine, agarolytic bacterium isolated from shallow coastal water from Keelung, Taiwan.</title>
        <authorList>
            <person name="Shieh W.Y."/>
        </authorList>
    </citation>
    <scope>NUCLEOTIDE SEQUENCE [LARGE SCALE GENOMIC DNA]</scope>
    <source>
        <strain evidence="1 2">GTF-13</strain>
    </source>
</reference>
<evidence type="ECO:0008006" key="3">
    <source>
        <dbReference type="Google" id="ProtNLM"/>
    </source>
</evidence>
<proteinExistence type="predicted"/>
<dbReference type="InterPro" id="IPR027417">
    <property type="entry name" value="P-loop_NTPase"/>
</dbReference>
<dbReference type="SUPFAM" id="SSF52540">
    <property type="entry name" value="P-loop containing nucleoside triphosphate hydrolases"/>
    <property type="match status" value="1"/>
</dbReference>
<dbReference type="Pfam" id="PF13469">
    <property type="entry name" value="Sulfotransfer_3"/>
    <property type="match status" value="1"/>
</dbReference>
<reference evidence="1 2" key="1">
    <citation type="submission" date="2018-08" db="EMBL/GenBank/DDBJ databases">
        <authorList>
            <person name="Khan S.A."/>
        </authorList>
    </citation>
    <scope>NUCLEOTIDE SEQUENCE [LARGE SCALE GENOMIC DNA]</scope>
    <source>
        <strain evidence="1 2">GTF-13</strain>
    </source>
</reference>
<organism evidence="1 2">
    <name type="scientific">Aestuariirhabdus litorea</name>
    <dbReference type="NCBI Taxonomy" id="2528527"/>
    <lineage>
        <taxon>Bacteria</taxon>
        <taxon>Pseudomonadati</taxon>
        <taxon>Pseudomonadota</taxon>
        <taxon>Gammaproteobacteria</taxon>
        <taxon>Oceanospirillales</taxon>
        <taxon>Aestuariirhabdaceae</taxon>
        <taxon>Aestuariirhabdus</taxon>
    </lineage>
</organism>
<evidence type="ECO:0000313" key="1">
    <source>
        <dbReference type="EMBL" id="RRJ85070.1"/>
    </source>
</evidence>
<name>A0A3P3VR16_9GAMM</name>
<dbReference type="EMBL" id="QWEZ01000001">
    <property type="protein sequence ID" value="RRJ85070.1"/>
    <property type="molecule type" value="Genomic_DNA"/>
</dbReference>
<evidence type="ECO:0000313" key="2">
    <source>
        <dbReference type="Proteomes" id="UP000280792"/>
    </source>
</evidence>
<accession>A0A3P3VR16</accession>